<feature type="compositionally biased region" description="Polar residues" evidence="1">
    <location>
        <begin position="192"/>
        <end position="219"/>
    </location>
</feature>
<proteinExistence type="predicted"/>
<keyword evidence="3" id="KW-1185">Reference proteome</keyword>
<evidence type="ECO:0000313" key="2">
    <source>
        <dbReference type="EMBL" id="VDK59145.1"/>
    </source>
</evidence>
<reference evidence="4" key="1">
    <citation type="submission" date="2017-02" db="UniProtKB">
        <authorList>
            <consortium name="WormBaseParasite"/>
        </authorList>
    </citation>
    <scope>IDENTIFICATION</scope>
</reference>
<dbReference type="Proteomes" id="UP000267096">
    <property type="component" value="Unassembled WGS sequence"/>
</dbReference>
<evidence type="ECO:0000256" key="1">
    <source>
        <dbReference type="SAM" id="MobiDB-lite"/>
    </source>
</evidence>
<evidence type="ECO:0000313" key="4">
    <source>
        <dbReference type="WBParaSite" id="ASIM_0001755301-mRNA-1"/>
    </source>
</evidence>
<feature type="region of interest" description="Disordered" evidence="1">
    <location>
        <begin position="185"/>
        <end position="237"/>
    </location>
</feature>
<feature type="compositionally biased region" description="Low complexity" evidence="1">
    <location>
        <begin position="226"/>
        <end position="237"/>
    </location>
</feature>
<protein>
    <submittedName>
        <fullName evidence="4">C2H2-type domain-containing protein</fullName>
    </submittedName>
</protein>
<evidence type="ECO:0000313" key="3">
    <source>
        <dbReference type="Proteomes" id="UP000267096"/>
    </source>
</evidence>
<dbReference type="AlphaFoldDB" id="A0A0M3K9B1"/>
<dbReference type="EMBL" id="UYRR01033595">
    <property type="protein sequence ID" value="VDK59145.1"/>
    <property type="molecule type" value="Genomic_DNA"/>
</dbReference>
<dbReference type="WBParaSite" id="ASIM_0001755301-mRNA-1">
    <property type="protein sequence ID" value="ASIM_0001755301-mRNA-1"/>
    <property type="gene ID" value="ASIM_0001755301"/>
</dbReference>
<organism evidence="4">
    <name type="scientific">Anisakis simplex</name>
    <name type="common">Herring worm</name>
    <dbReference type="NCBI Taxonomy" id="6269"/>
    <lineage>
        <taxon>Eukaryota</taxon>
        <taxon>Metazoa</taxon>
        <taxon>Ecdysozoa</taxon>
        <taxon>Nematoda</taxon>
        <taxon>Chromadorea</taxon>
        <taxon>Rhabditida</taxon>
        <taxon>Spirurina</taxon>
        <taxon>Ascaridomorpha</taxon>
        <taxon>Ascaridoidea</taxon>
        <taxon>Anisakidae</taxon>
        <taxon>Anisakis</taxon>
        <taxon>Anisakis simplex complex</taxon>
    </lineage>
</organism>
<accession>A0A0M3K9B1</accession>
<name>A0A0M3K9B1_ANISI</name>
<reference evidence="2 3" key="2">
    <citation type="submission" date="2018-11" db="EMBL/GenBank/DDBJ databases">
        <authorList>
            <consortium name="Pathogen Informatics"/>
        </authorList>
    </citation>
    <scope>NUCLEOTIDE SEQUENCE [LARGE SCALE GENOMIC DNA]</scope>
</reference>
<gene>
    <name evidence="2" type="ORF">ASIM_LOCUS16959</name>
</gene>
<sequence length="406" mass="44825">MQGRFGLKRKHEAETDPGLAPFGGFLRARGVEGVLCASLLQVLAIFMVIPAPSRLYEYLKDQWAHMGQKRITQMFNNATLDRDDDDLLEALCQMRGIMLLVHPLNTGAPIKIYGQSRLVFEAAQHNGAYAALLTSANTGTNPSSPKRQKITTDIINPSNLPGPSNMPLMKHLKPTNAVPMIVTLRTPRNDNDSPATTSRPDLTPDATNPFLNSTIDVSSPPSPASTITTDTTTHTTTDCTYNLRHPRREANRLTTRPRPQEFQPTNIALLNPGLLAELAKPLTTPYSIHNNKVYCQLEGCTRRATPFATVAAWKIHVRRASCHQTNNLCTWCGHRVLVPSDLSAHQLTLRMDTHRAERCPAAPKKIVGARHNTIERLRELGRDCSHIAVPGAATADTRVGKRRNSI</sequence>